<evidence type="ECO:0000256" key="4">
    <source>
        <dbReference type="ARBA" id="ARBA00022679"/>
    </source>
</evidence>
<feature type="transmembrane region" description="Helical" evidence="8">
    <location>
        <begin position="215"/>
        <end position="235"/>
    </location>
</feature>
<dbReference type="GeneID" id="29384532"/>
<evidence type="ECO:0000256" key="6">
    <source>
        <dbReference type="ARBA" id="ARBA00022989"/>
    </source>
</evidence>
<evidence type="ECO:0000256" key="8">
    <source>
        <dbReference type="SAM" id="Phobius"/>
    </source>
</evidence>
<keyword evidence="6 8" id="KW-1133">Transmembrane helix</keyword>
<gene>
    <name evidence="10" type="primary">arnT_2</name>
    <name evidence="10" type="ORF">NCTC11327_04000</name>
</gene>
<dbReference type="GO" id="GO:0009103">
    <property type="term" value="P:lipopolysaccharide biosynthetic process"/>
    <property type="evidence" value="ECO:0007669"/>
    <property type="project" value="UniProtKB-ARBA"/>
</dbReference>
<feature type="transmembrane region" description="Helical" evidence="8">
    <location>
        <begin position="14"/>
        <end position="34"/>
    </location>
</feature>
<name>A0AAX2LUU5_VIBFL</name>
<reference evidence="10 11" key="1">
    <citation type="submission" date="2018-06" db="EMBL/GenBank/DDBJ databases">
        <authorList>
            <consortium name="Pathogen Informatics"/>
            <person name="Doyle S."/>
        </authorList>
    </citation>
    <scope>NUCLEOTIDE SEQUENCE [LARGE SCALE GENOMIC DNA]</scope>
    <source>
        <strain evidence="10 11">NCTC11327</strain>
    </source>
</reference>
<feature type="transmembrane region" description="Helical" evidence="8">
    <location>
        <begin position="74"/>
        <end position="107"/>
    </location>
</feature>
<feature type="domain" description="Glycosyltransferase RgtA/B/C/D-like" evidence="9">
    <location>
        <begin position="70"/>
        <end position="233"/>
    </location>
</feature>
<evidence type="ECO:0000256" key="2">
    <source>
        <dbReference type="ARBA" id="ARBA00022475"/>
    </source>
</evidence>
<dbReference type="GO" id="GO:0103015">
    <property type="term" value="F:4-amino-4-deoxy-L-arabinose transferase activity"/>
    <property type="evidence" value="ECO:0007669"/>
    <property type="project" value="UniProtKB-EC"/>
</dbReference>
<dbReference type="InterPro" id="IPR038731">
    <property type="entry name" value="RgtA/B/C-like"/>
</dbReference>
<organism evidence="10 11">
    <name type="scientific">Vibrio fluvialis</name>
    <dbReference type="NCBI Taxonomy" id="676"/>
    <lineage>
        <taxon>Bacteria</taxon>
        <taxon>Pseudomonadati</taxon>
        <taxon>Pseudomonadota</taxon>
        <taxon>Gammaproteobacteria</taxon>
        <taxon>Vibrionales</taxon>
        <taxon>Vibrionaceae</taxon>
        <taxon>Vibrio</taxon>
    </lineage>
</organism>
<dbReference type="PANTHER" id="PTHR33908:SF3">
    <property type="entry name" value="UNDECAPRENYL PHOSPHATE-ALPHA-4-AMINO-4-DEOXY-L-ARABINOSE ARABINOSYL TRANSFERASE"/>
    <property type="match status" value="1"/>
</dbReference>
<feature type="transmembrane region" description="Helical" evidence="8">
    <location>
        <begin position="177"/>
        <end position="203"/>
    </location>
</feature>
<protein>
    <submittedName>
        <fullName evidence="10">Glycosyl transferase family protein</fullName>
        <ecNumber evidence="10">2.4.2.43</ecNumber>
    </submittedName>
</protein>
<evidence type="ECO:0000256" key="3">
    <source>
        <dbReference type="ARBA" id="ARBA00022676"/>
    </source>
</evidence>
<comment type="subcellular location">
    <subcellularLocation>
        <location evidence="1">Cell membrane</location>
        <topology evidence="1">Multi-pass membrane protein</topology>
    </subcellularLocation>
</comment>
<keyword evidence="2" id="KW-1003">Cell membrane</keyword>
<dbReference type="RefSeq" id="WP_061055469.1">
    <property type="nucleotide sequence ID" value="NZ_CABLBX010000004.1"/>
</dbReference>
<accession>A0AAX2LUU5</accession>
<evidence type="ECO:0000256" key="1">
    <source>
        <dbReference type="ARBA" id="ARBA00004651"/>
    </source>
</evidence>
<keyword evidence="5 8" id="KW-0812">Transmembrane</keyword>
<feature type="transmembrane region" description="Helical" evidence="8">
    <location>
        <begin position="300"/>
        <end position="316"/>
    </location>
</feature>
<proteinExistence type="predicted"/>
<dbReference type="GO" id="GO:0005886">
    <property type="term" value="C:plasma membrane"/>
    <property type="evidence" value="ECO:0007669"/>
    <property type="project" value="UniProtKB-SubCell"/>
</dbReference>
<dbReference type="Proteomes" id="UP000254626">
    <property type="component" value="Unassembled WGS sequence"/>
</dbReference>
<feature type="transmembrane region" description="Helical" evidence="8">
    <location>
        <begin position="382"/>
        <end position="399"/>
    </location>
</feature>
<evidence type="ECO:0000256" key="5">
    <source>
        <dbReference type="ARBA" id="ARBA00022692"/>
    </source>
</evidence>
<dbReference type="EMBL" id="UHIP01000002">
    <property type="protein sequence ID" value="SUQ27131.1"/>
    <property type="molecule type" value="Genomic_DNA"/>
</dbReference>
<feature type="transmembrane region" description="Helical" evidence="8">
    <location>
        <begin position="322"/>
        <end position="339"/>
    </location>
</feature>
<dbReference type="PANTHER" id="PTHR33908">
    <property type="entry name" value="MANNOSYLTRANSFERASE YKCB-RELATED"/>
    <property type="match status" value="1"/>
</dbReference>
<feature type="transmembrane region" description="Helical" evidence="8">
    <location>
        <begin position="408"/>
        <end position="430"/>
    </location>
</feature>
<evidence type="ECO:0000256" key="7">
    <source>
        <dbReference type="ARBA" id="ARBA00023136"/>
    </source>
</evidence>
<keyword evidence="7 8" id="KW-0472">Membrane</keyword>
<keyword evidence="3 10" id="KW-0328">Glycosyltransferase</keyword>
<dbReference type="AlphaFoldDB" id="A0AAX2LUU5"/>
<comment type="caution">
    <text evidence="10">The sequence shown here is derived from an EMBL/GenBank/DDBJ whole genome shotgun (WGS) entry which is preliminary data.</text>
</comment>
<sequence>MSARKQVFSIAPNIQYAVLALMVALFFISVNVLFRPIFPIDETRYVSVAWEMWLDNNWLVPHINGATYDHKPPFMFWLFSSIWALFGTSETVTRMVVPGFSLINLYLVSKLAQKVYPDSPQAKWLSPLILISFLGWFLYSGMIMFDLMLTVFIQLAVISVWKFAQTDRIFWARLSGVFLGLGMLTKGPVVFVYFIPFITLVRLWHPSPSRINKAFFKAIVQSVFIAIAVILAWAIPAAIAGGAEYAKAIFWGQSAGRIQDSFAHARPIYWYVMLLPALLFPWFFLTGFWRSRPWLGGERSDTFCLALFVIVVAIFSCFSGKQIHYLFPVFPFAAIWVANRLSPEKFTTEPAVIAMLVFVAIAILSSPLWVEKVFRSAQITEVYQSWALLPVAFMALLLWKRPLPFERLALNLGALMLSLSALLASLSPILNNLYDVTDIGRHIHQLQARGASVSFVGKYHNTFGYAGRLEAPLILIPGSKEQRDAFLSTEPGYTVWIQRKKTDPLAEYAVYMTPFRGKWLFIMDNQMLEKILQENQTNNLVVAEDS</sequence>
<dbReference type="EC" id="2.4.2.43" evidence="10"/>
<dbReference type="InterPro" id="IPR050297">
    <property type="entry name" value="LipidA_mod_glycosyltrf_83"/>
</dbReference>
<feature type="transmembrane region" description="Helical" evidence="8">
    <location>
        <begin position="268"/>
        <end position="288"/>
    </location>
</feature>
<feature type="transmembrane region" description="Helical" evidence="8">
    <location>
        <begin position="351"/>
        <end position="370"/>
    </location>
</feature>
<evidence type="ECO:0000313" key="10">
    <source>
        <dbReference type="EMBL" id="SUQ27131.1"/>
    </source>
</evidence>
<keyword evidence="4 10" id="KW-0808">Transferase</keyword>
<dbReference type="Pfam" id="PF13231">
    <property type="entry name" value="PMT_2"/>
    <property type="match status" value="1"/>
</dbReference>
<evidence type="ECO:0000313" key="11">
    <source>
        <dbReference type="Proteomes" id="UP000254626"/>
    </source>
</evidence>
<dbReference type="GO" id="GO:0010041">
    <property type="term" value="P:response to iron(III) ion"/>
    <property type="evidence" value="ECO:0007669"/>
    <property type="project" value="TreeGrafter"/>
</dbReference>
<feature type="transmembrane region" description="Helical" evidence="8">
    <location>
        <begin position="128"/>
        <end position="157"/>
    </location>
</feature>
<evidence type="ECO:0000259" key="9">
    <source>
        <dbReference type="Pfam" id="PF13231"/>
    </source>
</evidence>